<dbReference type="Gene3D" id="3.40.50.720">
    <property type="entry name" value="NAD(P)-binding Rossmann-like Domain"/>
    <property type="match status" value="1"/>
</dbReference>
<dbReference type="PANTHER" id="PTHR43880">
    <property type="entry name" value="ALCOHOL DEHYDROGENASE"/>
    <property type="match status" value="1"/>
</dbReference>
<proteinExistence type="predicted"/>
<dbReference type="AlphaFoldDB" id="W4LJA4"/>
<gene>
    <name evidence="6" type="ORF">ETSY1_20305</name>
</gene>
<dbReference type="PATRIC" id="fig|1429438.4.peg.3945"/>
<reference evidence="6 7" key="1">
    <citation type="journal article" date="2014" name="Nature">
        <title>An environmental bacterial taxon with a large and distinct metabolic repertoire.</title>
        <authorList>
            <person name="Wilson M.C."/>
            <person name="Mori T."/>
            <person name="Ruckert C."/>
            <person name="Uria A.R."/>
            <person name="Helf M.J."/>
            <person name="Takada K."/>
            <person name="Gernert C."/>
            <person name="Steffens U.A."/>
            <person name="Heycke N."/>
            <person name="Schmitt S."/>
            <person name="Rinke C."/>
            <person name="Helfrich E.J."/>
            <person name="Brachmann A.O."/>
            <person name="Gurgui C."/>
            <person name="Wakimoto T."/>
            <person name="Kracht M."/>
            <person name="Crusemann M."/>
            <person name="Hentschel U."/>
            <person name="Abe I."/>
            <person name="Matsunaga S."/>
            <person name="Kalinowski J."/>
            <person name="Takeyama H."/>
            <person name="Piel J."/>
        </authorList>
    </citation>
    <scope>NUCLEOTIDE SEQUENCE [LARGE SCALE GENOMIC DNA]</scope>
    <source>
        <strain evidence="7">TSY1</strain>
    </source>
</reference>
<dbReference type="InterPro" id="IPR036291">
    <property type="entry name" value="NAD(P)-bd_dom_sf"/>
</dbReference>
<feature type="domain" description="Enoyl reductase (ER)" evidence="5">
    <location>
        <begin position="14"/>
        <end position="352"/>
    </location>
</feature>
<dbReference type="GO" id="GO:0046294">
    <property type="term" value="P:formaldehyde catabolic process"/>
    <property type="evidence" value="ECO:0007669"/>
    <property type="project" value="TreeGrafter"/>
</dbReference>
<organism evidence="6 7">
    <name type="scientific">Entotheonella factor</name>
    <dbReference type="NCBI Taxonomy" id="1429438"/>
    <lineage>
        <taxon>Bacteria</taxon>
        <taxon>Pseudomonadati</taxon>
        <taxon>Nitrospinota/Tectimicrobiota group</taxon>
        <taxon>Candidatus Tectimicrobiota</taxon>
        <taxon>Candidatus Entotheonellia</taxon>
        <taxon>Candidatus Entotheonellales</taxon>
        <taxon>Candidatus Entotheonellaceae</taxon>
        <taxon>Candidatus Entotheonella</taxon>
    </lineage>
</organism>
<dbReference type="SUPFAM" id="SSF51735">
    <property type="entry name" value="NAD(P)-binding Rossmann-fold domains"/>
    <property type="match status" value="1"/>
</dbReference>
<evidence type="ECO:0000256" key="4">
    <source>
        <dbReference type="ARBA" id="ARBA00023027"/>
    </source>
</evidence>
<evidence type="ECO:0000259" key="5">
    <source>
        <dbReference type="SMART" id="SM00829"/>
    </source>
</evidence>
<dbReference type="Gene3D" id="3.90.180.10">
    <property type="entry name" value="Medium-chain alcohol dehydrogenases, catalytic domain"/>
    <property type="match status" value="1"/>
</dbReference>
<evidence type="ECO:0000313" key="7">
    <source>
        <dbReference type="Proteomes" id="UP000019141"/>
    </source>
</evidence>
<comment type="caution">
    <text evidence="6">The sequence shown here is derived from an EMBL/GenBank/DDBJ whole genome shotgun (WGS) entry which is preliminary data.</text>
</comment>
<dbReference type="InterPro" id="IPR013154">
    <property type="entry name" value="ADH-like_N"/>
</dbReference>
<dbReference type="GO" id="GO:0005829">
    <property type="term" value="C:cytosol"/>
    <property type="evidence" value="ECO:0007669"/>
    <property type="project" value="TreeGrafter"/>
</dbReference>
<sequence length="356" mass="38235">MAITSPAAILAEHGQPLIIDDITFDDPGADQVLVKLFASGICHSQLHQIHSPATPTPTLIGHEATAMVEKIGSNVNHVQEGDHVMISWVPRNAARGQAPPAQPPIRWGSRSLTFERSPVYTWSRHSLVDQRYVVRIPKEVATDVTCIVGCAILTGVGAVLNTAKVQPGESVAVFGIGGVGLSAVQAAANAGADPIIVVDLDDDKLAFAQHFGATHGINASHVDAVEEIHRLTGGGVDYAFDAIGAPKTQEQILHATRAGVLGYEEGGMSVLVGIPQQPISLDMKLLVRGQKTYQGSWGGVTRPEQDFPMYLEWYQQGKLKLDDLVSRRYTLEQINDAVHDLEQGQILGRSIITFDA</sequence>
<dbReference type="GO" id="GO:0008270">
    <property type="term" value="F:zinc ion binding"/>
    <property type="evidence" value="ECO:0007669"/>
    <property type="project" value="TreeGrafter"/>
</dbReference>
<keyword evidence="3" id="KW-0862">Zinc</keyword>
<evidence type="ECO:0000256" key="1">
    <source>
        <dbReference type="ARBA" id="ARBA00001947"/>
    </source>
</evidence>
<dbReference type="InterPro" id="IPR011032">
    <property type="entry name" value="GroES-like_sf"/>
</dbReference>
<comment type="cofactor">
    <cofactor evidence="1">
        <name>Zn(2+)</name>
        <dbReference type="ChEBI" id="CHEBI:29105"/>
    </cofactor>
</comment>
<dbReference type="Pfam" id="PF08240">
    <property type="entry name" value="ADH_N"/>
    <property type="match status" value="1"/>
</dbReference>
<dbReference type="InterPro" id="IPR013149">
    <property type="entry name" value="ADH-like_C"/>
</dbReference>
<dbReference type="PANTHER" id="PTHR43880:SF12">
    <property type="entry name" value="ALCOHOL DEHYDROGENASE CLASS-3"/>
    <property type="match status" value="1"/>
</dbReference>
<dbReference type="SUPFAM" id="SSF50129">
    <property type="entry name" value="GroES-like"/>
    <property type="match status" value="2"/>
</dbReference>
<keyword evidence="4" id="KW-0520">NAD</keyword>
<evidence type="ECO:0000256" key="2">
    <source>
        <dbReference type="ARBA" id="ARBA00022723"/>
    </source>
</evidence>
<dbReference type="Pfam" id="PF00107">
    <property type="entry name" value="ADH_zinc_N"/>
    <property type="match status" value="1"/>
</dbReference>
<dbReference type="Proteomes" id="UP000019141">
    <property type="component" value="Unassembled WGS sequence"/>
</dbReference>
<evidence type="ECO:0000256" key="3">
    <source>
        <dbReference type="ARBA" id="ARBA00022833"/>
    </source>
</evidence>
<dbReference type="GO" id="GO:0051903">
    <property type="term" value="F:S-(hydroxymethyl)glutathione dehydrogenase [NAD(P)+] activity"/>
    <property type="evidence" value="ECO:0007669"/>
    <property type="project" value="TreeGrafter"/>
</dbReference>
<protein>
    <submittedName>
        <fullName evidence="6">Alcohol dehydrogenase</fullName>
    </submittedName>
</protein>
<accession>W4LJA4</accession>
<dbReference type="EMBL" id="AZHW01000591">
    <property type="protein sequence ID" value="ETW98062.1"/>
    <property type="molecule type" value="Genomic_DNA"/>
</dbReference>
<evidence type="ECO:0000313" key="6">
    <source>
        <dbReference type="EMBL" id="ETW98062.1"/>
    </source>
</evidence>
<dbReference type="InterPro" id="IPR020843">
    <property type="entry name" value="ER"/>
</dbReference>
<keyword evidence="2" id="KW-0479">Metal-binding</keyword>
<dbReference type="HOGENOM" id="CLU_026673_11_2_7"/>
<dbReference type="FunFam" id="3.40.50.720:FF:000003">
    <property type="entry name" value="S-(hydroxymethyl)glutathione dehydrogenase"/>
    <property type="match status" value="1"/>
</dbReference>
<name>W4LJA4_ENTF1</name>
<keyword evidence="7" id="KW-1185">Reference proteome</keyword>
<dbReference type="SMART" id="SM00829">
    <property type="entry name" value="PKS_ER"/>
    <property type="match status" value="1"/>
</dbReference>